<dbReference type="GO" id="GO:0000977">
    <property type="term" value="F:RNA polymerase II transcription regulatory region sequence-specific DNA binding"/>
    <property type="evidence" value="ECO:0007669"/>
    <property type="project" value="InterPro"/>
</dbReference>
<proteinExistence type="inferred from homology"/>
<dbReference type="OrthoDB" id="765973at2"/>
<keyword evidence="4" id="KW-1185">Reference proteome</keyword>
<reference evidence="3 4" key="1">
    <citation type="submission" date="2019-02" db="EMBL/GenBank/DDBJ databases">
        <title>Genomic Encyclopedia of Type Strains, Phase IV (KMG-IV): sequencing the most valuable type-strain genomes for metagenomic binning, comparative biology and taxonomic classification.</title>
        <authorList>
            <person name="Goeker M."/>
        </authorList>
    </citation>
    <scope>NUCLEOTIDE SEQUENCE [LARGE SCALE GENOMIC DNA]</scope>
    <source>
        <strain evidence="3 4">DSM 28825</strain>
    </source>
</reference>
<sequence length="130" mass="15348">MEGYDKKEEFVRKNREDIYSNAIRAGKRTYFFDAKATRNEDYYLTITESKKRYDKEGNFTFEKHKIFLYKEDFDKFSEGLMEAIEILKNANDANPETAIEDTDEITSTSEIIEGLEVESFSQVEFEDLTE</sequence>
<dbReference type="AlphaFoldDB" id="A0A4Q7VI53"/>
<comment type="caution">
    <text evidence="3">The sequence shown here is derived from an EMBL/GenBank/DDBJ whole genome shotgun (WGS) entry which is preliminary data.</text>
</comment>
<dbReference type="Proteomes" id="UP000293562">
    <property type="component" value="Unassembled WGS sequence"/>
</dbReference>
<dbReference type="Gene3D" id="3.10.450.700">
    <property type="match status" value="1"/>
</dbReference>
<protein>
    <submittedName>
        <fullName evidence="3">Uncharacterized protein DUF3276</fullName>
    </submittedName>
</protein>
<dbReference type="RefSeq" id="WP_130305566.1">
    <property type="nucleotide sequence ID" value="NZ_SHKN01000001.1"/>
</dbReference>
<dbReference type="GO" id="GO:0032422">
    <property type="term" value="F:purine-rich negative regulatory element binding"/>
    <property type="evidence" value="ECO:0007669"/>
    <property type="project" value="InterPro"/>
</dbReference>
<evidence type="ECO:0000256" key="2">
    <source>
        <dbReference type="ARBA" id="ARBA00023125"/>
    </source>
</evidence>
<organism evidence="3 4">
    <name type="scientific">Ancylomarina subtilis</name>
    <dbReference type="NCBI Taxonomy" id="1639035"/>
    <lineage>
        <taxon>Bacteria</taxon>
        <taxon>Pseudomonadati</taxon>
        <taxon>Bacteroidota</taxon>
        <taxon>Bacteroidia</taxon>
        <taxon>Marinilabiliales</taxon>
        <taxon>Marinifilaceae</taxon>
        <taxon>Ancylomarina</taxon>
    </lineage>
</organism>
<comment type="similarity">
    <text evidence="1">Belongs to the PUR DNA-binding protein family.</text>
</comment>
<keyword evidence="2" id="KW-0238">DNA-binding</keyword>
<dbReference type="EMBL" id="SHKN01000001">
    <property type="protein sequence ID" value="RZT95618.1"/>
    <property type="molecule type" value="Genomic_DNA"/>
</dbReference>
<evidence type="ECO:0000256" key="1">
    <source>
        <dbReference type="ARBA" id="ARBA00009251"/>
    </source>
</evidence>
<name>A0A4Q7VI53_9BACT</name>
<gene>
    <name evidence="3" type="ORF">EV201_0242</name>
</gene>
<evidence type="ECO:0000313" key="4">
    <source>
        <dbReference type="Proteomes" id="UP000293562"/>
    </source>
</evidence>
<evidence type="ECO:0000313" key="3">
    <source>
        <dbReference type="EMBL" id="RZT95618.1"/>
    </source>
</evidence>
<accession>A0A4Q7VI53</accession>
<dbReference type="InterPro" id="IPR006628">
    <property type="entry name" value="PUR-bd_fam"/>
</dbReference>
<dbReference type="Pfam" id="PF11680">
    <property type="entry name" value="DUF3276"/>
    <property type="match status" value="1"/>
</dbReference>